<gene>
    <name evidence="1" type="ORF">LCGC14_1091450</name>
</gene>
<comment type="caution">
    <text evidence="1">The sequence shown here is derived from an EMBL/GenBank/DDBJ whole genome shotgun (WGS) entry which is preliminary data.</text>
</comment>
<proteinExistence type="predicted"/>
<accession>A0A0F9MCB3</accession>
<dbReference type="AlphaFoldDB" id="A0A0F9MCB3"/>
<dbReference type="EMBL" id="LAZR01004851">
    <property type="protein sequence ID" value="KKN05035.1"/>
    <property type="molecule type" value="Genomic_DNA"/>
</dbReference>
<reference evidence="1" key="1">
    <citation type="journal article" date="2015" name="Nature">
        <title>Complex archaea that bridge the gap between prokaryotes and eukaryotes.</title>
        <authorList>
            <person name="Spang A."/>
            <person name="Saw J.H."/>
            <person name="Jorgensen S.L."/>
            <person name="Zaremba-Niedzwiedzka K."/>
            <person name="Martijn J."/>
            <person name="Lind A.E."/>
            <person name="van Eijk R."/>
            <person name="Schleper C."/>
            <person name="Guy L."/>
            <person name="Ettema T.J."/>
        </authorList>
    </citation>
    <scope>NUCLEOTIDE SEQUENCE</scope>
</reference>
<name>A0A0F9MCB3_9ZZZZ</name>
<sequence length="60" mass="6761">MTKICVIMFKRVSDDEWENGIAFCKAGDPIEILDKEGKPIGKKLWTYLLLPDDGCFLVVG</sequence>
<organism evidence="1">
    <name type="scientific">marine sediment metagenome</name>
    <dbReference type="NCBI Taxonomy" id="412755"/>
    <lineage>
        <taxon>unclassified sequences</taxon>
        <taxon>metagenomes</taxon>
        <taxon>ecological metagenomes</taxon>
    </lineage>
</organism>
<evidence type="ECO:0000313" key="1">
    <source>
        <dbReference type="EMBL" id="KKN05035.1"/>
    </source>
</evidence>
<protein>
    <submittedName>
        <fullName evidence="1">Uncharacterized protein</fullName>
    </submittedName>
</protein>